<name>A0AAU9NFR8_9ASTR</name>
<dbReference type="EMBL" id="CAKMRJ010004445">
    <property type="protein sequence ID" value="CAH1436605.1"/>
    <property type="molecule type" value="Genomic_DNA"/>
</dbReference>
<feature type="compositionally biased region" description="Basic residues" evidence="1">
    <location>
        <begin position="98"/>
        <end position="107"/>
    </location>
</feature>
<dbReference type="Proteomes" id="UP001157418">
    <property type="component" value="Unassembled WGS sequence"/>
</dbReference>
<keyword evidence="3" id="KW-1185">Reference proteome</keyword>
<protein>
    <recommendedName>
        <fullName evidence="4">Calmodulin-binding domain-containing protein</fullName>
    </recommendedName>
</protein>
<comment type="caution">
    <text evidence="2">The sequence shown here is derived from an EMBL/GenBank/DDBJ whole genome shotgun (WGS) entry which is preliminary data.</text>
</comment>
<feature type="region of interest" description="Disordered" evidence="1">
    <location>
        <begin position="38"/>
        <end position="107"/>
    </location>
</feature>
<reference evidence="2 3" key="1">
    <citation type="submission" date="2022-01" db="EMBL/GenBank/DDBJ databases">
        <authorList>
            <person name="Xiong W."/>
            <person name="Schranz E."/>
        </authorList>
    </citation>
    <scope>NUCLEOTIDE SEQUENCE [LARGE SCALE GENOMIC DNA]</scope>
</reference>
<accession>A0AAU9NFR8</accession>
<evidence type="ECO:0000313" key="3">
    <source>
        <dbReference type="Proteomes" id="UP001157418"/>
    </source>
</evidence>
<feature type="compositionally biased region" description="Polar residues" evidence="1">
    <location>
        <begin position="67"/>
        <end position="93"/>
    </location>
</feature>
<organism evidence="2 3">
    <name type="scientific">Lactuca virosa</name>
    <dbReference type="NCBI Taxonomy" id="75947"/>
    <lineage>
        <taxon>Eukaryota</taxon>
        <taxon>Viridiplantae</taxon>
        <taxon>Streptophyta</taxon>
        <taxon>Embryophyta</taxon>
        <taxon>Tracheophyta</taxon>
        <taxon>Spermatophyta</taxon>
        <taxon>Magnoliopsida</taxon>
        <taxon>eudicotyledons</taxon>
        <taxon>Gunneridae</taxon>
        <taxon>Pentapetalae</taxon>
        <taxon>asterids</taxon>
        <taxon>campanulids</taxon>
        <taxon>Asterales</taxon>
        <taxon>Asteraceae</taxon>
        <taxon>Cichorioideae</taxon>
        <taxon>Cichorieae</taxon>
        <taxon>Lactucinae</taxon>
        <taxon>Lactuca</taxon>
    </lineage>
</organism>
<evidence type="ECO:0008006" key="4">
    <source>
        <dbReference type="Google" id="ProtNLM"/>
    </source>
</evidence>
<evidence type="ECO:0000256" key="1">
    <source>
        <dbReference type="SAM" id="MobiDB-lite"/>
    </source>
</evidence>
<evidence type="ECO:0000313" key="2">
    <source>
        <dbReference type="EMBL" id="CAH1436605.1"/>
    </source>
</evidence>
<sequence length="240" mass="27375">MSSNNQCPNNQPISVVANPTELMLSFYIRYINWTLNHEESPPRQHYPVPDSPPIVVSPPRRKKYKSETYSTESATNASSSQQPVVERTYMSSDTSKRSVNKKNKKKTNTKALVKRLLGVVADLTSKVDRVLQKKDEPHTGFGEEEEMVNEEEEEPFYHGTHLDYDDISTHGLEGEVARTPMHVEPSPDVGEHHKKTVTPIVRLQRKRGVAWYQRTPFTVMQSTPKLKKITKTKRKSSGES</sequence>
<proteinExistence type="predicted"/>
<gene>
    <name evidence="2" type="ORF">LVIROSA_LOCUS22973</name>
</gene>
<dbReference type="AlphaFoldDB" id="A0AAU9NFR8"/>